<accession>F4H4N9</accession>
<name>F4H4N9_CELFA</name>
<evidence type="ECO:0000313" key="3">
    <source>
        <dbReference type="EMBL" id="AEE44240.1"/>
    </source>
</evidence>
<dbReference type="Proteomes" id="UP000008460">
    <property type="component" value="Chromosome"/>
</dbReference>
<keyword evidence="1" id="KW-0812">Transmembrane</keyword>
<keyword evidence="4" id="KW-1185">Reference proteome</keyword>
<gene>
    <name evidence="3" type="ordered locus">Celf_0090</name>
</gene>
<dbReference type="AlphaFoldDB" id="F4H4N9"/>
<organism evidence="3 4">
    <name type="scientific">Cellulomonas fimi (strain ATCC 484 / DSM 20113 / JCM 1341 / CCUG 24087 / LMG 16345 / NBRC 15513 / NCIMB 8980 / NCTC 7547 / NRS-133)</name>
    <dbReference type="NCBI Taxonomy" id="590998"/>
    <lineage>
        <taxon>Bacteria</taxon>
        <taxon>Bacillati</taxon>
        <taxon>Actinomycetota</taxon>
        <taxon>Actinomycetes</taxon>
        <taxon>Micrococcales</taxon>
        <taxon>Cellulomonadaceae</taxon>
        <taxon>Cellulomonas</taxon>
    </lineage>
</organism>
<evidence type="ECO:0000313" key="4">
    <source>
        <dbReference type="Proteomes" id="UP000008460"/>
    </source>
</evidence>
<feature type="transmembrane region" description="Helical" evidence="1">
    <location>
        <begin position="30"/>
        <end position="50"/>
    </location>
</feature>
<dbReference type="InterPro" id="IPR057798">
    <property type="entry name" value="PH_YqeB"/>
</dbReference>
<evidence type="ECO:0000259" key="2">
    <source>
        <dbReference type="Pfam" id="PF23494"/>
    </source>
</evidence>
<reference evidence="3 4" key="1">
    <citation type="submission" date="2011-04" db="EMBL/GenBank/DDBJ databases">
        <title>Complete sequence of Cellulomonas fimi ATCC 484.</title>
        <authorList>
            <consortium name="US DOE Joint Genome Institute"/>
            <person name="Lucas S."/>
            <person name="Han J."/>
            <person name="Lapidus A."/>
            <person name="Cheng J.-F."/>
            <person name="Goodwin L."/>
            <person name="Pitluck S."/>
            <person name="Peters L."/>
            <person name="Chertkov O."/>
            <person name="Detter J.C."/>
            <person name="Han C."/>
            <person name="Tapia R."/>
            <person name="Land M."/>
            <person name="Hauser L."/>
            <person name="Kyrpides N."/>
            <person name="Ivanova N."/>
            <person name="Ovchinnikova G."/>
            <person name="Pagani I."/>
            <person name="Mead D."/>
            <person name="Brumm P."/>
            <person name="Woyke T."/>
        </authorList>
    </citation>
    <scope>NUCLEOTIDE SEQUENCE [LARGE SCALE GENOMIC DNA]</scope>
    <source>
        <strain evidence="4">ATCC 484 / DSM 20113 / JCM 1341 / NBRC 15513 / NCIMB 8980 / NCTC 7547</strain>
    </source>
</reference>
<dbReference type="eggNOG" id="ENOG5031SR4">
    <property type="taxonomic scope" value="Bacteria"/>
</dbReference>
<sequence length="179" mass="19026">MAAVDKYSRDRDATPPADVTVLRVPSDDVAVTWLLLAGGGAGLGVAVYLLRDWALSLAWLPFRPVLVTLDEIADSWGAWGLVALVALGAGVGAAFASDWQSKQPRLEVTRDEVVVAYAKGVRRYRRADVREALHEGGALVLLAADGTDLARVSTEVAARDLAAAFRAHGYVWTETSPGA</sequence>
<proteinExistence type="predicted"/>
<dbReference type="KEGG" id="cfi:Celf_0090"/>
<evidence type="ECO:0000256" key="1">
    <source>
        <dbReference type="SAM" id="Phobius"/>
    </source>
</evidence>
<feature type="transmembrane region" description="Helical" evidence="1">
    <location>
        <begin position="76"/>
        <end position="96"/>
    </location>
</feature>
<feature type="domain" description="YqeB PH" evidence="2">
    <location>
        <begin position="20"/>
        <end position="173"/>
    </location>
</feature>
<dbReference type="Pfam" id="PF23494">
    <property type="entry name" value="bPH_10"/>
    <property type="match status" value="1"/>
</dbReference>
<dbReference type="HOGENOM" id="CLU_092058_1_0_11"/>
<keyword evidence="1" id="KW-0472">Membrane</keyword>
<dbReference type="EMBL" id="CP002666">
    <property type="protein sequence ID" value="AEE44240.1"/>
    <property type="molecule type" value="Genomic_DNA"/>
</dbReference>
<keyword evidence="1" id="KW-1133">Transmembrane helix</keyword>
<protein>
    <recommendedName>
        <fullName evidence="2">YqeB PH domain-containing protein</fullName>
    </recommendedName>
</protein>